<dbReference type="Proteomes" id="UP000217005">
    <property type="component" value="Unassembled WGS sequence"/>
</dbReference>
<dbReference type="GO" id="GO:0038023">
    <property type="term" value="F:signaling receptor activity"/>
    <property type="evidence" value="ECO:0007669"/>
    <property type="project" value="InterPro"/>
</dbReference>
<keyword evidence="10 15" id="KW-0798">TonB box</keyword>
<keyword evidence="4 14" id="KW-1134">Transmembrane beta strand</keyword>
<keyword evidence="11 14" id="KW-0472">Membrane</keyword>
<dbReference type="Gene3D" id="2.40.170.20">
    <property type="entry name" value="TonB-dependent receptor, beta-barrel domain"/>
    <property type="match status" value="1"/>
</dbReference>
<reference evidence="18 19" key="1">
    <citation type="submission" date="2017-05" db="EMBL/GenBank/DDBJ databases">
        <title>Complete and WGS of Bordetella genogroups.</title>
        <authorList>
            <person name="Spilker T."/>
            <person name="LiPuma J."/>
        </authorList>
    </citation>
    <scope>NUCLEOTIDE SEQUENCE [LARGE SCALE GENOMIC DNA]</scope>
    <source>
        <strain evidence="18 19">AU17610</strain>
    </source>
</reference>
<evidence type="ECO:0000256" key="6">
    <source>
        <dbReference type="ARBA" id="ARBA00022692"/>
    </source>
</evidence>
<dbReference type="InterPro" id="IPR037066">
    <property type="entry name" value="Plug_dom_sf"/>
</dbReference>
<dbReference type="InterPro" id="IPR039426">
    <property type="entry name" value="TonB-dep_rcpt-like"/>
</dbReference>
<evidence type="ECO:0000256" key="14">
    <source>
        <dbReference type="PROSITE-ProRule" id="PRU01360"/>
    </source>
</evidence>
<comment type="caution">
    <text evidence="18">The sequence shown here is derived from an EMBL/GenBank/DDBJ whole genome shotgun (WGS) entry which is preliminary data.</text>
</comment>
<accession>A0A261SG91</accession>
<keyword evidence="8" id="KW-0408">Iron</keyword>
<keyword evidence="9" id="KW-0406">Ion transport</keyword>
<comment type="subcellular location">
    <subcellularLocation>
        <location evidence="1 14">Cell outer membrane</location>
        <topology evidence="1 14">Multi-pass membrane protein</topology>
    </subcellularLocation>
</comment>
<dbReference type="PANTHER" id="PTHR32552:SF68">
    <property type="entry name" value="FERRICHROME OUTER MEMBRANE TRANSPORTER_PHAGE RECEPTOR"/>
    <property type="match status" value="1"/>
</dbReference>
<dbReference type="NCBIfam" id="TIGR01783">
    <property type="entry name" value="TonB-siderophor"/>
    <property type="match status" value="1"/>
</dbReference>
<keyword evidence="13 14" id="KW-0998">Cell outer membrane</keyword>
<dbReference type="Pfam" id="PF07715">
    <property type="entry name" value="Plug"/>
    <property type="match status" value="1"/>
</dbReference>
<evidence type="ECO:0000313" key="18">
    <source>
        <dbReference type="EMBL" id="OZI35952.1"/>
    </source>
</evidence>
<dbReference type="GO" id="GO:0015891">
    <property type="term" value="P:siderophore transport"/>
    <property type="evidence" value="ECO:0007669"/>
    <property type="project" value="InterPro"/>
</dbReference>
<evidence type="ECO:0000256" key="12">
    <source>
        <dbReference type="ARBA" id="ARBA00023170"/>
    </source>
</evidence>
<organism evidence="18 19">
    <name type="scientific">Bordetella genomosp. 1</name>
    <dbReference type="NCBI Taxonomy" id="1395607"/>
    <lineage>
        <taxon>Bacteria</taxon>
        <taxon>Pseudomonadati</taxon>
        <taxon>Pseudomonadota</taxon>
        <taxon>Betaproteobacteria</taxon>
        <taxon>Burkholderiales</taxon>
        <taxon>Alcaligenaceae</taxon>
        <taxon>Bordetella</taxon>
    </lineage>
</organism>
<name>A0A261SG91_9BORD</name>
<evidence type="ECO:0000256" key="2">
    <source>
        <dbReference type="ARBA" id="ARBA00009810"/>
    </source>
</evidence>
<dbReference type="InterPro" id="IPR036942">
    <property type="entry name" value="Beta-barrel_TonB_sf"/>
</dbReference>
<evidence type="ECO:0000256" key="7">
    <source>
        <dbReference type="ARBA" id="ARBA00022729"/>
    </source>
</evidence>
<protein>
    <submittedName>
        <fullName evidence="18">TonB-dependent siderophore receptor</fullName>
    </submittedName>
</protein>
<gene>
    <name evidence="18" type="ORF">CEG14_12985</name>
</gene>
<evidence type="ECO:0000256" key="4">
    <source>
        <dbReference type="ARBA" id="ARBA00022452"/>
    </source>
</evidence>
<dbReference type="EMBL" id="NEVL01000003">
    <property type="protein sequence ID" value="OZI35952.1"/>
    <property type="molecule type" value="Genomic_DNA"/>
</dbReference>
<dbReference type="AlphaFoldDB" id="A0A261SG91"/>
<comment type="similarity">
    <text evidence="2 14 15">Belongs to the TonB-dependent receptor family.</text>
</comment>
<evidence type="ECO:0000256" key="13">
    <source>
        <dbReference type="ARBA" id="ARBA00023237"/>
    </source>
</evidence>
<keyword evidence="3 14" id="KW-0813">Transport</keyword>
<dbReference type="PANTHER" id="PTHR32552">
    <property type="entry name" value="FERRICHROME IRON RECEPTOR-RELATED"/>
    <property type="match status" value="1"/>
</dbReference>
<evidence type="ECO:0000259" key="16">
    <source>
        <dbReference type="Pfam" id="PF00593"/>
    </source>
</evidence>
<evidence type="ECO:0000256" key="1">
    <source>
        <dbReference type="ARBA" id="ARBA00004571"/>
    </source>
</evidence>
<dbReference type="CDD" id="cd01347">
    <property type="entry name" value="ligand_gated_channel"/>
    <property type="match status" value="1"/>
</dbReference>
<evidence type="ECO:0000256" key="8">
    <source>
        <dbReference type="ARBA" id="ARBA00023004"/>
    </source>
</evidence>
<dbReference type="RefSeq" id="WP_094826760.1">
    <property type="nucleotide sequence ID" value="NZ_NEVL01000003.1"/>
</dbReference>
<evidence type="ECO:0000256" key="10">
    <source>
        <dbReference type="ARBA" id="ARBA00023077"/>
    </source>
</evidence>
<keyword evidence="12 18" id="KW-0675">Receptor</keyword>
<dbReference type="GO" id="GO:0015344">
    <property type="term" value="F:siderophore uptake transmembrane transporter activity"/>
    <property type="evidence" value="ECO:0007669"/>
    <property type="project" value="TreeGrafter"/>
</dbReference>
<dbReference type="OrthoDB" id="127311at2"/>
<keyword evidence="6 14" id="KW-0812">Transmembrane</keyword>
<dbReference type="PROSITE" id="PS52016">
    <property type="entry name" value="TONB_DEPENDENT_REC_3"/>
    <property type="match status" value="1"/>
</dbReference>
<dbReference type="SUPFAM" id="SSF56935">
    <property type="entry name" value="Porins"/>
    <property type="match status" value="1"/>
</dbReference>
<feature type="domain" description="TonB-dependent receptor plug" evidence="17">
    <location>
        <begin position="68"/>
        <end position="174"/>
    </location>
</feature>
<dbReference type="GO" id="GO:0009279">
    <property type="term" value="C:cell outer membrane"/>
    <property type="evidence" value="ECO:0007669"/>
    <property type="project" value="UniProtKB-SubCell"/>
</dbReference>
<dbReference type="InterPro" id="IPR010105">
    <property type="entry name" value="TonB_sidphr_rcpt"/>
</dbReference>
<dbReference type="Pfam" id="PF00593">
    <property type="entry name" value="TonB_dep_Rec_b-barrel"/>
    <property type="match status" value="1"/>
</dbReference>
<proteinExistence type="inferred from homology"/>
<dbReference type="FunFam" id="2.40.170.20:FF:000005">
    <property type="entry name" value="TonB-dependent siderophore receptor"/>
    <property type="match status" value="1"/>
</dbReference>
<evidence type="ECO:0000313" key="19">
    <source>
        <dbReference type="Proteomes" id="UP000217005"/>
    </source>
</evidence>
<feature type="domain" description="TonB-dependent receptor-like beta-barrel" evidence="16">
    <location>
        <begin position="248"/>
        <end position="687"/>
    </location>
</feature>
<evidence type="ECO:0000256" key="9">
    <source>
        <dbReference type="ARBA" id="ARBA00023065"/>
    </source>
</evidence>
<sequence>MAIDLREAVVLGTVSGWLALGGAAQAQEAAATQLSPVVVRGDAPEPTETGDRLFLSTSASATKSDTPVLETAQSVSTVTRQQLDEQGAQTVGEALRYTAGVLSDRDSNARYDSVFLRGFGAFGTATQYVNFLDGLKLPRGQAFAQAAIDPYLLDRVDVLKGPSALLYGQISPGGLVNQVSRLASDRAAHEILLEGGTHGRAQAGFSSQGALDADGSLLYSLAAIGRHADSRYDGVREDRYAVAPALTWRPSADTRFTLSAYYQKDPDGGYFNSIYPRFLAPAAYKGDLGRRVNIGDPDFDAFKREQHGIGYQFEHRANATLTLRSRLRYSDVDVDFRSLQMAGPLADTGIIPRQALRSIEDVQGVALDNQAQFDFATGAVQHTLLTGLDYQHTRSNWQYDWGPAPAFDVTRPQYGQPIGALTTIIDSGQTLRQTGAYVQDQLRYGGWRATLGVRHDWTTQDTENRLAQSRSDQSSEATSYRAGLLYAFDNGVAPYLSYSTSFEPNVGVDASGAPFVPSKASQYEVGVKYQPTGMDALFTVSAFDIRQRDALVPDVVGFNTQEGRIRSRGLEFEARGQVTPSVELIAALTLLDTKVTEAAVPANQGKRPQAVPRYFGSMWANYRFGGGLLEGLKVGAGVRVVGASYADNANDIEADGYTLVDAALRYDFGAASASLKGLEGRLNVNNLFDKTYYSSCSSNFYCQYGNGRQIVAGLRYRW</sequence>
<dbReference type="FunFam" id="2.170.130.10:FF:000001">
    <property type="entry name" value="Catecholate siderophore TonB-dependent receptor"/>
    <property type="match status" value="1"/>
</dbReference>
<evidence type="ECO:0000256" key="3">
    <source>
        <dbReference type="ARBA" id="ARBA00022448"/>
    </source>
</evidence>
<dbReference type="InterPro" id="IPR000531">
    <property type="entry name" value="Beta-barrel_TonB"/>
</dbReference>
<dbReference type="Gene3D" id="2.170.130.10">
    <property type="entry name" value="TonB-dependent receptor, plug domain"/>
    <property type="match status" value="1"/>
</dbReference>
<keyword evidence="7" id="KW-0732">Signal</keyword>
<keyword evidence="5" id="KW-0410">Iron transport</keyword>
<evidence type="ECO:0000256" key="5">
    <source>
        <dbReference type="ARBA" id="ARBA00022496"/>
    </source>
</evidence>
<evidence type="ECO:0000256" key="11">
    <source>
        <dbReference type="ARBA" id="ARBA00023136"/>
    </source>
</evidence>
<evidence type="ECO:0000256" key="15">
    <source>
        <dbReference type="RuleBase" id="RU003357"/>
    </source>
</evidence>
<dbReference type="InterPro" id="IPR012910">
    <property type="entry name" value="Plug_dom"/>
</dbReference>
<evidence type="ECO:0000259" key="17">
    <source>
        <dbReference type="Pfam" id="PF07715"/>
    </source>
</evidence>